<dbReference type="Proteomes" id="UP001221757">
    <property type="component" value="Unassembled WGS sequence"/>
</dbReference>
<dbReference type="EMBL" id="JARKIE010000001">
    <property type="protein sequence ID" value="KAJ7710807.1"/>
    <property type="molecule type" value="Genomic_DNA"/>
</dbReference>
<name>A0AAD7MCN4_MYCRO</name>
<dbReference type="AlphaFoldDB" id="A0AAD7MCN4"/>
<evidence type="ECO:0000313" key="3">
    <source>
        <dbReference type="Proteomes" id="UP001221757"/>
    </source>
</evidence>
<sequence length="199" mass="22092">MTAHKAQGKSLDVVMMDLESTMGTESPYVMLSRATSLEGVFILRPFQKKIIQRHPSQDVRDEFRRLDVLCHQSIMQYGTADEGTEAQEYLVRTFSARALPNEDNRAEPMDLDVDVGARRLATLQTTNARLIAGGGSVPSAVTSQSRTTSSSSRRRIRITKDSSAAEAPMRLDSTTARKRPPEDVGSSRPKRPRISRVQS</sequence>
<keyword evidence="3" id="KW-1185">Reference proteome</keyword>
<protein>
    <recommendedName>
        <fullName evidence="4">DNA helicase</fullName>
    </recommendedName>
</protein>
<feature type="compositionally biased region" description="Basic residues" evidence="1">
    <location>
        <begin position="188"/>
        <end position="199"/>
    </location>
</feature>
<proteinExistence type="predicted"/>
<comment type="caution">
    <text evidence="2">The sequence shown here is derived from an EMBL/GenBank/DDBJ whole genome shotgun (WGS) entry which is preliminary data.</text>
</comment>
<dbReference type="CDD" id="cd18809">
    <property type="entry name" value="SF1_C_RecD"/>
    <property type="match status" value="1"/>
</dbReference>
<accession>A0AAD7MCN4</accession>
<gene>
    <name evidence="2" type="ORF">B0H17DRAFT_915096</name>
</gene>
<feature type="compositionally biased region" description="Low complexity" evidence="1">
    <location>
        <begin position="142"/>
        <end position="151"/>
    </location>
</feature>
<evidence type="ECO:0000256" key="1">
    <source>
        <dbReference type="SAM" id="MobiDB-lite"/>
    </source>
</evidence>
<organism evidence="2 3">
    <name type="scientific">Mycena rosella</name>
    <name type="common">Pink bonnet</name>
    <name type="synonym">Agaricus rosellus</name>
    <dbReference type="NCBI Taxonomy" id="1033263"/>
    <lineage>
        <taxon>Eukaryota</taxon>
        <taxon>Fungi</taxon>
        <taxon>Dikarya</taxon>
        <taxon>Basidiomycota</taxon>
        <taxon>Agaricomycotina</taxon>
        <taxon>Agaricomycetes</taxon>
        <taxon>Agaricomycetidae</taxon>
        <taxon>Agaricales</taxon>
        <taxon>Marasmiineae</taxon>
        <taxon>Mycenaceae</taxon>
        <taxon>Mycena</taxon>
    </lineage>
</organism>
<feature type="region of interest" description="Disordered" evidence="1">
    <location>
        <begin position="133"/>
        <end position="199"/>
    </location>
</feature>
<evidence type="ECO:0000313" key="2">
    <source>
        <dbReference type="EMBL" id="KAJ7710807.1"/>
    </source>
</evidence>
<reference evidence="2" key="1">
    <citation type="submission" date="2023-03" db="EMBL/GenBank/DDBJ databases">
        <title>Massive genome expansion in bonnet fungi (Mycena s.s.) driven by repeated elements and novel gene families across ecological guilds.</title>
        <authorList>
            <consortium name="Lawrence Berkeley National Laboratory"/>
            <person name="Harder C.B."/>
            <person name="Miyauchi S."/>
            <person name="Viragh M."/>
            <person name="Kuo A."/>
            <person name="Thoen E."/>
            <person name="Andreopoulos B."/>
            <person name="Lu D."/>
            <person name="Skrede I."/>
            <person name="Drula E."/>
            <person name="Henrissat B."/>
            <person name="Morin E."/>
            <person name="Kohler A."/>
            <person name="Barry K."/>
            <person name="LaButti K."/>
            <person name="Morin E."/>
            <person name="Salamov A."/>
            <person name="Lipzen A."/>
            <person name="Mereny Z."/>
            <person name="Hegedus B."/>
            <person name="Baldrian P."/>
            <person name="Stursova M."/>
            <person name="Weitz H."/>
            <person name="Taylor A."/>
            <person name="Grigoriev I.V."/>
            <person name="Nagy L.G."/>
            <person name="Martin F."/>
            <person name="Kauserud H."/>
        </authorList>
    </citation>
    <scope>NUCLEOTIDE SEQUENCE</scope>
    <source>
        <strain evidence="2">CBHHK067</strain>
    </source>
</reference>
<evidence type="ECO:0008006" key="4">
    <source>
        <dbReference type="Google" id="ProtNLM"/>
    </source>
</evidence>